<feature type="domain" description="Tyr recombinase" evidence="2">
    <location>
        <begin position="5"/>
        <end position="184"/>
    </location>
</feature>
<name>A0A150FQL7_CLOPD</name>
<dbReference type="GO" id="GO:0003677">
    <property type="term" value="F:DNA binding"/>
    <property type="evidence" value="ECO:0007669"/>
    <property type="project" value="InterPro"/>
</dbReference>
<dbReference type="GO" id="GO:0006310">
    <property type="term" value="P:DNA recombination"/>
    <property type="evidence" value="ECO:0007669"/>
    <property type="project" value="UniProtKB-KW"/>
</dbReference>
<dbReference type="RefSeq" id="WP_066068777.1">
    <property type="nucleotide sequence ID" value="NZ_FRBG01000002.1"/>
</dbReference>
<dbReference type="STRING" id="1121328.JWYL7_0570"/>
<evidence type="ECO:0000313" key="6">
    <source>
        <dbReference type="Proteomes" id="UP000323392"/>
    </source>
</evidence>
<dbReference type="Proteomes" id="UP000323392">
    <property type="component" value="Unassembled WGS sequence"/>
</dbReference>
<accession>A0A150FQL7</accession>
<keyword evidence="1" id="KW-0233">DNA recombination</keyword>
<dbReference type="EMBL" id="LSFY01000001">
    <property type="protein sequence ID" value="KXZ39495.1"/>
    <property type="molecule type" value="Genomic_DNA"/>
</dbReference>
<dbReference type="EMBL" id="FRBG01000002">
    <property type="protein sequence ID" value="SHK49575.1"/>
    <property type="molecule type" value="Genomic_DNA"/>
</dbReference>
<evidence type="ECO:0000256" key="1">
    <source>
        <dbReference type="ARBA" id="ARBA00023172"/>
    </source>
</evidence>
<sequence length="188" mass="22417">MRTVSPIKDLKHIEILKLYFKNKNLRDYLLFIFGINTNLRIGDLLNLKLEDVYNGKKIREYIELKEQKTNKLRKIPINENMRKALKEYMKEEKLRMEDYLFRSKKGKNKPITRQQAHYILSKGGEWCGIEEPISPHSLRKTWGYWAWKTGTNPMLIMEGLNHSSLTITKRYIGVMQEELNKVFINLNL</sequence>
<dbReference type="AlphaFoldDB" id="A0A150FQL7"/>
<comment type="caution">
    <text evidence="3">The sequence shown here is derived from an EMBL/GenBank/DDBJ whole genome shotgun (WGS) entry which is preliminary data.</text>
</comment>
<gene>
    <name evidence="3" type="ORF">JWYL7_0570</name>
    <name evidence="4" type="ORF">SAMN05661008_00319</name>
</gene>
<dbReference type="Proteomes" id="UP000092605">
    <property type="component" value="Unassembled WGS sequence"/>
</dbReference>
<evidence type="ECO:0000313" key="3">
    <source>
        <dbReference type="EMBL" id="KXZ39495.1"/>
    </source>
</evidence>
<dbReference type="PANTHER" id="PTHR30349">
    <property type="entry name" value="PHAGE INTEGRASE-RELATED"/>
    <property type="match status" value="1"/>
</dbReference>
<dbReference type="PROSITE" id="PS51898">
    <property type="entry name" value="TYR_RECOMBINASE"/>
    <property type="match status" value="1"/>
</dbReference>
<dbReference type="OrthoDB" id="9788852at2"/>
<keyword evidence="6" id="KW-1185">Reference proteome</keyword>
<dbReference type="InterPro" id="IPR013762">
    <property type="entry name" value="Integrase-like_cat_sf"/>
</dbReference>
<dbReference type="InterPro" id="IPR002104">
    <property type="entry name" value="Integrase_catalytic"/>
</dbReference>
<evidence type="ECO:0000313" key="4">
    <source>
        <dbReference type="EMBL" id="SHK49575.1"/>
    </source>
</evidence>
<reference evidence="3 5" key="1">
    <citation type="submission" date="2016-02" db="EMBL/GenBank/DDBJ databases">
        <title>Draft genome sequence for Clostridium paradoxum JW-YL-7.</title>
        <authorList>
            <person name="Utturkar S.M."/>
            <person name="Lancaster A."/>
            <person name="Poole F.L."/>
            <person name="Adams M.W."/>
            <person name="Brown S.D."/>
        </authorList>
    </citation>
    <scope>NUCLEOTIDE SEQUENCE [LARGE SCALE GENOMIC DNA]</scope>
    <source>
        <strain evidence="3 5">JW-YL-7</strain>
    </source>
</reference>
<organism evidence="3 5">
    <name type="scientific">Alkalithermobacter thermoalcaliphilus JW-YL-7 = DSM 7308</name>
    <dbReference type="NCBI Taxonomy" id="1121328"/>
    <lineage>
        <taxon>Bacteria</taxon>
        <taxon>Bacillati</taxon>
        <taxon>Bacillota</taxon>
        <taxon>Clostridia</taxon>
        <taxon>Peptostreptococcales</taxon>
        <taxon>Tepidibacteraceae</taxon>
        <taxon>Alkalithermobacter</taxon>
    </lineage>
</organism>
<dbReference type="Pfam" id="PF00589">
    <property type="entry name" value="Phage_integrase"/>
    <property type="match status" value="1"/>
</dbReference>
<evidence type="ECO:0000313" key="5">
    <source>
        <dbReference type="Proteomes" id="UP000092605"/>
    </source>
</evidence>
<protein>
    <submittedName>
        <fullName evidence="3 4">Integrase family protein</fullName>
    </submittedName>
</protein>
<dbReference type="PATRIC" id="fig|1121328.3.peg.571"/>
<evidence type="ECO:0000259" key="2">
    <source>
        <dbReference type="PROSITE" id="PS51898"/>
    </source>
</evidence>
<dbReference type="InterPro" id="IPR050090">
    <property type="entry name" value="Tyrosine_recombinase_XerCD"/>
</dbReference>
<dbReference type="PANTHER" id="PTHR30349:SF82">
    <property type="entry name" value="INTEGRASE_RECOMBINASE YOEC-RELATED"/>
    <property type="match status" value="1"/>
</dbReference>
<reference evidence="4 6" key="2">
    <citation type="submission" date="2016-11" db="EMBL/GenBank/DDBJ databases">
        <authorList>
            <person name="Varghese N."/>
            <person name="Submissions S."/>
        </authorList>
    </citation>
    <scope>NUCLEOTIDE SEQUENCE [LARGE SCALE GENOMIC DNA]</scope>
    <source>
        <strain evidence="4 6">DSM 7308</strain>
    </source>
</reference>
<dbReference type="Gene3D" id="1.10.443.10">
    <property type="entry name" value="Intergrase catalytic core"/>
    <property type="match status" value="1"/>
</dbReference>
<dbReference type="GO" id="GO:0015074">
    <property type="term" value="P:DNA integration"/>
    <property type="evidence" value="ECO:0007669"/>
    <property type="project" value="InterPro"/>
</dbReference>
<dbReference type="InterPro" id="IPR011010">
    <property type="entry name" value="DNA_brk_join_enz"/>
</dbReference>
<proteinExistence type="predicted"/>
<dbReference type="SUPFAM" id="SSF56349">
    <property type="entry name" value="DNA breaking-rejoining enzymes"/>
    <property type="match status" value="1"/>
</dbReference>